<dbReference type="InParanoid" id="D6RKE6"/>
<dbReference type="AlphaFoldDB" id="D6RKE6"/>
<gene>
    <name evidence="1" type="ORF">CC1G_13821</name>
</gene>
<reference evidence="1 2" key="1">
    <citation type="journal article" date="2010" name="Proc. Natl. Acad. Sci. U.S.A.">
        <title>Insights into evolution of multicellular fungi from the assembled chromosomes of the mushroom Coprinopsis cinerea (Coprinus cinereus).</title>
        <authorList>
            <person name="Stajich J.E."/>
            <person name="Wilke S.K."/>
            <person name="Ahren D."/>
            <person name="Au C.H."/>
            <person name="Birren B.W."/>
            <person name="Borodovsky M."/>
            <person name="Burns C."/>
            <person name="Canback B."/>
            <person name="Casselton L.A."/>
            <person name="Cheng C.K."/>
            <person name="Deng J."/>
            <person name="Dietrich F.S."/>
            <person name="Fargo D.C."/>
            <person name="Farman M.L."/>
            <person name="Gathman A.C."/>
            <person name="Goldberg J."/>
            <person name="Guigo R."/>
            <person name="Hoegger P.J."/>
            <person name="Hooker J.B."/>
            <person name="Huggins A."/>
            <person name="James T.Y."/>
            <person name="Kamada T."/>
            <person name="Kilaru S."/>
            <person name="Kodira C."/>
            <person name="Kues U."/>
            <person name="Kupfer D."/>
            <person name="Kwan H.S."/>
            <person name="Lomsadze A."/>
            <person name="Li W."/>
            <person name="Lilly W.W."/>
            <person name="Ma L.J."/>
            <person name="Mackey A.J."/>
            <person name="Manning G."/>
            <person name="Martin F."/>
            <person name="Muraguchi H."/>
            <person name="Natvig D.O."/>
            <person name="Palmerini H."/>
            <person name="Ramesh M.A."/>
            <person name="Rehmeyer C.J."/>
            <person name="Roe B.A."/>
            <person name="Shenoy N."/>
            <person name="Stanke M."/>
            <person name="Ter-Hovhannisyan V."/>
            <person name="Tunlid A."/>
            <person name="Velagapudi R."/>
            <person name="Vision T.J."/>
            <person name="Zeng Q."/>
            <person name="Zolan M.E."/>
            <person name="Pukkila P.J."/>
        </authorList>
    </citation>
    <scope>NUCLEOTIDE SEQUENCE [LARGE SCALE GENOMIC DNA]</scope>
    <source>
        <strain evidence="2">Okayama-7 / 130 / ATCC MYA-4618 / FGSC 9003</strain>
    </source>
</reference>
<comment type="caution">
    <text evidence="1">The sequence shown here is derived from an EMBL/GenBank/DDBJ whole genome shotgun (WGS) entry which is preliminary data.</text>
</comment>
<dbReference type="KEGG" id="cci:CC1G_13821"/>
<dbReference type="GeneID" id="6011573"/>
<dbReference type="HOGENOM" id="CLU_1408678_0_0_1"/>
<protein>
    <submittedName>
        <fullName evidence="1">Uncharacterized protein</fullName>
    </submittedName>
</protein>
<dbReference type="EMBL" id="AACS02000002">
    <property type="protein sequence ID" value="EFI28292.1"/>
    <property type="molecule type" value="Genomic_DNA"/>
</dbReference>
<keyword evidence="2" id="KW-1185">Reference proteome</keyword>
<dbReference type="RefSeq" id="XP_002911786.1">
    <property type="nucleotide sequence ID" value="XM_002911740.1"/>
</dbReference>
<proteinExistence type="predicted"/>
<accession>D6RKE6</accession>
<name>D6RKE6_COPC7</name>
<evidence type="ECO:0000313" key="2">
    <source>
        <dbReference type="Proteomes" id="UP000001861"/>
    </source>
</evidence>
<organism evidence="1 2">
    <name type="scientific">Coprinopsis cinerea (strain Okayama-7 / 130 / ATCC MYA-4618 / FGSC 9003)</name>
    <name type="common">Inky cap fungus</name>
    <name type="synonym">Hormographiella aspergillata</name>
    <dbReference type="NCBI Taxonomy" id="240176"/>
    <lineage>
        <taxon>Eukaryota</taxon>
        <taxon>Fungi</taxon>
        <taxon>Dikarya</taxon>
        <taxon>Basidiomycota</taxon>
        <taxon>Agaricomycotina</taxon>
        <taxon>Agaricomycetes</taxon>
        <taxon>Agaricomycetidae</taxon>
        <taxon>Agaricales</taxon>
        <taxon>Agaricineae</taxon>
        <taxon>Psathyrellaceae</taxon>
        <taxon>Coprinopsis</taxon>
    </lineage>
</organism>
<sequence length="193" mass="22949">MWCKKSSRPTAVLVRGLTPARTPQRFFHLTIFRRNSPLGLLVQFHAKRRDPPKDSELEDFFDFLADVSPRRSTTISFDDFLHHVMQNAPWPELQYFRWDGSDCTDLSNRMLLNFMRSRSGNVHHHDSRVGHLKEFVVTLQREQQFALSVWDLGDLWWEINYADKRYSESGTRSISLDDEQRDIWDTEFGWRTV</sequence>
<dbReference type="Proteomes" id="UP000001861">
    <property type="component" value="Unassembled WGS sequence"/>
</dbReference>
<evidence type="ECO:0000313" key="1">
    <source>
        <dbReference type="EMBL" id="EFI28292.1"/>
    </source>
</evidence>
<dbReference type="VEuPathDB" id="FungiDB:CC1G_13821"/>